<dbReference type="NCBIfam" id="TIGR02481">
    <property type="entry name" value="hemeryth_dom"/>
    <property type="match status" value="1"/>
</dbReference>
<keyword evidence="6" id="KW-1185">Reference proteome</keyword>
<evidence type="ECO:0000256" key="4">
    <source>
        <dbReference type="SAM" id="MobiDB-lite"/>
    </source>
</evidence>
<dbReference type="OrthoDB" id="5296936at2"/>
<protein>
    <submittedName>
        <fullName evidence="5">Hemerythrin-like metal-binding protein</fullName>
    </submittedName>
</protein>
<feature type="compositionally biased region" description="Basic residues" evidence="4">
    <location>
        <begin position="11"/>
        <end position="20"/>
    </location>
</feature>
<comment type="similarity">
    <text evidence="1">Belongs to the hemerythrin family.</text>
</comment>
<keyword evidence="2" id="KW-0479">Metal-binding</keyword>
<dbReference type="InterPro" id="IPR050669">
    <property type="entry name" value="Hemerythrin"/>
</dbReference>
<comment type="caution">
    <text evidence="5">The sequence shown here is derived from an EMBL/GenBank/DDBJ whole genome shotgun (WGS) entry which is preliminary data.</text>
</comment>
<dbReference type="Gene3D" id="1.20.120.50">
    <property type="entry name" value="Hemerythrin-like"/>
    <property type="match status" value="1"/>
</dbReference>
<dbReference type="PANTHER" id="PTHR37164">
    <property type="entry name" value="BACTERIOHEMERYTHRIN"/>
    <property type="match status" value="1"/>
</dbReference>
<evidence type="ECO:0000256" key="3">
    <source>
        <dbReference type="ARBA" id="ARBA00023004"/>
    </source>
</evidence>
<evidence type="ECO:0000256" key="1">
    <source>
        <dbReference type="ARBA" id="ARBA00010587"/>
    </source>
</evidence>
<dbReference type="PANTHER" id="PTHR37164:SF1">
    <property type="entry name" value="BACTERIOHEMERYTHRIN"/>
    <property type="match status" value="1"/>
</dbReference>
<organism evidence="5 6">
    <name type="scientific">Paraburkholderia atlantica</name>
    <dbReference type="NCBI Taxonomy" id="2654982"/>
    <lineage>
        <taxon>Bacteria</taxon>
        <taxon>Pseudomonadati</taxon>
        <taxon>Pseudomonadota</taxon>
        <taxon>Betaproteobacteria</taxon>
        <taxon>Burkholderiales</taxon>
        <taxon>Burkholderiaceae</taxon>
        <taxon>Paraburkholderia</taxon>
    </lineage>
</organism>
<evidence type="ECO:0000256" key="2">
    <source>
        <dbReference type="ARBA" id="ARBA00022723"/>
    </source>
</evidence>
<dbReference type="AlphaFoldDB" id="A0A6I1Q9U0"/>
<evidence type="ECO:0000313" key="5">
    <source>
        <dbReference type="EMBL" id="MBB5422173.1"/>
    </source>
</evidence>
<name>A0A6I1Q9U0_PARAM</name>
<evidence type="ECO:0000313" key="6">
    <source>
        <dbReference type="Proteomes" id="UP000592780"/>
    </source>
</evidence>
<keyword evidence="3" id="KW-0408">Iron</keyword>
<dbReference type="CDD" id="cd12107">
    <property type="entry name" value="Hemerythrin"/>
    <property type="match status" value="1"/>
</dbReference>
<dbReference type="Proteomes" id="UP000592780">
    <property type="component" value="Unassembled WGS sequence"/>
</dbReference>
<accession>A0A6I1Q9U0</accession>
<proteinExistence type="inferred from homology"/>
<feature type="region of interest" description="Disordered" evidence="4">
    <location>
        <begin position="1"/>
        <end position="21"/>
    </location>
</feature>
<dbReference type="InterPro" id="IPR035938">
    <property type="entry name" value="Hemerythrin-like_sf"/>
</dbReference>
<dbReference type="EMBL" id="JACHDD010000001">
    <property type="protein sequence ID" value="MBB5422173.1"/>
    <property type="molecule type" value="Genomic_DNA"/>
</dbReference>
<gene>
    <name evidence="5" type="ORF">HDG40_000314</name>
</gene>
<reference evidence="5 6" key="1">
    <citation type="submission" date="2020-08" db="EMBL/GenBank/DDBJ databases">
        <title>Genomic Encyclopedia of Type Strains, Phase IV (KMG-V): Genome sequencing to study the core and pangenomes of soil and plant-associated prokaryotes.</title>
        <authorList>
            <person name="Whitman W."/>
        </authorList>
    </citation>
    <scope>NUCLEOTIDE SEQUENCE [LARGE SCALE GENOMIC DNA]</scope>
    <source>
        <strain evidence="5 6">JPY158</strain>
    </source>
</reference>
<dbReference type="GO" id="GO:0046872">
    <property type="term" value="F:metal ion binding"/>
    <property type="evidence" value="ECO:0007669"/>
    <property type="project" value="UniProtKB-KW"/>
</dbReference>
<dbReference type="SUPFAM" id="SSF47188">
    <property type="entry name" value="Hemerythrin-like"/>
    <property type="match status" value="1"/>
</dbReference>
<sequence length="181" mass="20441">MMNTRQTPAHHEHRHAPRQARHVEKLEWNDAMLMGHGPMDDSHEEFVAVVNALRNSTVETALACLAAMESHLVSHFELEHSWMDKTAFPEAYSKCHRDQHDEVLEAVQRVRQMAIVGAVGLSTVHRLAQSLIDWFPGHADYMDSSLSAWINDKLHGGQAVVIRRNMAHEDRVPGESETIAA</sequence>
<dbReference type="InterPro" id="IPR012827">
    <property type="entry name" value="Hemerythrin_metal-bd"/>
</dbReference>
<dbReference type="RefSeq" id="WP_026228926.1">
    <property type="nucleotide sequence ID" value="NZ_JACHDD010000001.1"/>
</dbReference>